<evidence type="ECO:0000313" key="10">
    <source>
        <dbReference type="Proteomes" id="UP001295423"/>
    </source>
</evidence>
<accession>A0AAD2G509</accession>
<feature type="binding site" evidence="5">
    <location>
        <position position="154"/>
    </location>
    <ligand>
        <name>substrate</name>
    </ligand>
</feature>
<evidence type="ECO:0000256" key="4">
    <source>
        <dbReference type="PIRSR" id="PIRSR613078-1"/>
    </source>
</evidence>
<proteinExistence type="inferred from homology"/>
<feature type="region of interest" description="Disordered" evidence="8">
    <location>
        <begin position="20"/>
        <end position="41"/>
    </location>
</feature>
<dbReference type="InterPro" id="IPR013078">
    <property type="entry name" value="His_Pase_superF_clade-1"/>
</dbReference>
<dbReference type="EMBL" id="CAKOGP040002125">
    <property type="protein sequence ID" value="CAJ1963005.1"/>
    <property type="molecule type" value="Genomic_DNA"/>
</dbReference>
<feature type="active site" description="Proton donor/acceptor" evidence="4">
    <location>
        <position position="143"/>
    </location>
</feature>
<evidence type="ECO:0000256" key="8">
    <source>
        <dbReference type="SAM" id="MobiDB-lite"/>
    </source>
</evidence>
<dbReference type="PROSITE" id="PS00175">
    <property type="entry name" value="PG_MUTASE"/>
    <property type="match status" value="1"/>
</dbReference>
<feature type="binding site" evidence="5">
    <location>
        <position position="110"/>
    </location>
    <ligand>
        <name>substrate</name>
    </ligand>
</feature>
<reference evidence="9" key="1">
    <citation type="submission" date="2023-08" db="EMBL/GenBank/DDBJ databases">
        <authorList>
            <person name="Audoor S."/>
            <person name="Bilcke G."/>
        </authorList>
    </citation>
    <scope>NUCLEOTIDE SEQUENCE</scope>
</reference>
<feature type="binding site" evidence="5">
    <location>
        <begin position="172"/>
        <end position="173"/>
    </location>
    <ligand>
        <name>substrate</name>
    </ligand>
</feature>
<evidence type="ECO:0000256" key="5">
    <source>
        <dbReference type="PIRSR" id="PIRSR613078-2"/>
    </source>
</evidence>
<sequence>MMPSTTTRALRQGLVRPLPSLSSQAQAHAPRRAVSFRRNDDSSKRSVSTLIVLRHGQSQWNGPQARFTGWCDIPLTVRGRVEAVAAGQLMRSRGFEAKRVCVAFASELQRSHETCELALASMAGHEQETWNPYRIRKDWRLNERHYGAVQGFYKNDPDLKEDYGEETIRHWRRSMHGKPPKMGKMHKHYMPPPAPQTESLYDCQTRVVECWEERIAPALFEEQNLPYPPDQRTVLLVAHANTIRSLMAYFDNVPEDQVQNMYIPNSVPILYRFNTETRQPISVKLESNHGGSHARWMLGPENHSAIRTALTQGGTLTRAIFDALGAGRDLTITGRDIEVGVRELMRDDAPMDCVVMGVAKEICRNIKPDEKIHYSEFERLTQETLQKLTLKNLGPSDIVAKDSASHGSY</sequence>
<evidence type="ECO:0000256" key="2">
    <source>
        <dbReference type="ARBA" id="ARBA00023152"/>
    </source>
</evidence>
<organism evidence="9 10">
    <name type="scientific">Cylindrotheca closterium</name>
    <dbReference type="NCBI Taxonomy" id="2856"/>
    <lineage>
        <taxon>Eukaryota</taxon>
        <taxon>Sar</taxon>
        <taxon>Stramenopiles</taxon>
        <taxon>Ochrophyta</taxon>
        <taxon>Bacillariophyta</taxon>
        <taxon>Bacillariophyceae</taxon>
        <taxon>Bacillariophycidae</taxon>
        <taxon>Bacillariales</taxon>
        <taxon>Bacillariaceae</taxon>
        <taxon>Cylindrotheca</taxon>
    </lineage>
</organism>
<dbReference type="Pfam" id="PF00300">
    <property type="entry name" value="His_Phos_1"/>
    <property type="match status" value="1"/>
</dbReference>
<dbReference type="InterPro" id="IPR001345">
    <property type="entry name" value="PG/BPGM_mutase_AS"/>
</dbReference>
<dbReference type="Gene3D" id="3.40.50.1240">
    <property type="entry name" value="Phosphoglycerate mutase-like"/>
    <property type="match status" value="1"/>
</dbReference>
<dbReference type="PANTHER" id="PTHR11931">
    <property type="entry name" value="PHOSPHOGLYCERATE MUTASE"/>
    <property type="match status" value="1"/>
</dbReference>
<feature type="site" description="Transition state stabilizer" evidence="6">
    <location>
        <position position="239"/>
    </location>
</feature>
<dbReference type="GO" id="GO:0004619">
    <property type="term" value="F:phosphoglycerate mutase activity"/>
    <property type="evidence" value="ECO:0007669"/>
    <property type="project" value="UniProtKB-EC"/>
</dbReference>
<keyword evidence="10" id="KW-1185">Reference proteome</keyword>
<keyword evidence="3 7" id="KW-0413">Isomerase</keyword>
<dbReference type="SUPFAM" id="SSF53254">
    <property type="entry name" value="Phosphoglycerate mutase-like"/>
    <property type="match status" value="1"/>
</dbReference>
<feature type="active site" description="Tele-phosphohistidine intermediate" evidence="4">
    <location>
        <position position="55"/>
    </location>
</feature>
<dbReference type="Proteomes" id="UP001295423">
    <property type="component" value="Unassembled WGS sequence"/>
</dbReference>
<dbReference type="GO" id="GO:0006096">
    <property type="term" value="P:glycolytic process"/>
    <property type="evidence" value="ECO:0007669"/>
    <property type="project" value="UniProtKB-KW"/>
</dbReference>
<evidence type="ECO:0000313" key="9">
    <source>
        <dbReference type="EMBL" id="CAJ1963005.1"/>
    </source>
</evidence>
<evidence type="ECO:0000256" key="7">
    <source>
        <dbReference type="RuleBase" id="RU004511"/>
    </source>
</evidence>
<gene>
    <name evidence="9" type="ORF">CYCCA115_LOCUS19963</name>
</gene>
<dbReference type="InterPro" id="IPR005952">
    <property type="entry name" value="Phosphogly_mut1"/>
</dbReference>
<dbReference type="EC" id="5.4.2.11" evidence="7"/>
<keyword evidence="2 7" id="KW-0324">Glycolysis</keyword>
<evidence type="ECO:0000256" key="1">
    <source>
        <dbReference type="ARBA" id="ARBA00006717"/>
    </source>
</evidence>
<feature type="binding site" evidence="5">
    <location>
        <begin position="54"/>
        <end position="61"/>
    </location>
    <ligand>
        <name>substrate</name>
    </ligand>
</feature>
<feature type="binding site" evidence="5">
    <location>
        <begin position="143"/>
        <end position="146"/>
    </location>
    <ligand>
        <name>substrate</name>
    </ligand>
</feature>
<protein>
    <recommendedName>
        <fullName evidence="7">Phosphoglycerate mutase</fullName>
        <ecNumber evidence="7">5.4.2.11</ecNumber>
    </recommendedName>
</protein>
<feature type="binding site" evidence="5">
    <location>
        <begin position="68"/>
        <end position="69"/>
    </location>
    <ligand>
        <name>substrate</name>
    </ligand>
</feature>
<evidence type="ECO:0000256" key="6">
    <source>
        <dbReference type="PIRSR" id="PIRSR613078-3"/>
    </source>
</evidence>
<comment type="caution">
    <text evidence="9">The sequence shown here is derived from an EMBL/GenBank/DDBJ whole genome shotgun (WGS) entry which is preliminary data.</text>
</comment>
<comment type="catalytic activity">
    <reaction evidence="7">
        <text>(2R)-2-phosphoglycerate = (2R)-3-phosphoglycerate</text>
        <dbReference type="Rhea" id="RHEA:15901"/>
        <dbReference type="ChEBI" id="CHEBI:58272"/>
        <dbReference type="ChEBI" id="CHEBI:58289"/>
        <dbReference type="EC" id="5.4.2.11"/>
    </reaction>
</comment>
<dbReference type="AlphaFoldDB" id="A0AAD2G509"/>
<comment type="similarity">
    <text evidence="1 7">Belongs to the phosphoglycerate mutase family. BPG-dependent PGAM subfamily.</text>
</comment>
<dbReference type="InterPro" id="IPR029033">
    <property type="entry name" value="His_PPase_superfam"/>
</dbReference>
<dbReference type="NCBIfam" id="TIGR01258">
    <property type="entry name" value="pgm_1"/>
    <property type="match status" value="1"/>
</dbReference>
<dbReference type="CDD" id="cd07067">
    <property type="entry name" value="HP_PGM_like"/>
    <property type="match status" value="1"/>
</dbReference>
<name>A0AAD2G509_9STRA</name>
<dbReference type="SMART" id="SM00855">
    <property type="entry name" value="PGAM"/>
    <property type="match status" value="1"/>
</dbReference>
<evidence type="ECO:0000256" key="3">
    <source>
        <dbReference type="ARBA" id="ARBA00023235"/>
    </source>
</evidence>